<reference evidence="2" key="1">
    <citation type="journal article" date="2023" name="Science">
        <title>Genome structures resolve the early diversification of teleost fishes.</title>
        <authorList>
            <person name="Parey E."/>
            <person name="Louis A."/>
            <person name="Montfort J."/>
            <person name="Bouchez O."/>
            <person name="Roques C."/>
            <person name="Iampietro C."/>
            <person name="Lluch J."/>
            <person name="Castinel A."/>
            <person name="Donnadieu C."/>
            <person name="Desvignes T."/>
            <person name="Floi Bucao C."/>
            <person name="Jouanno E."/>
            <person name="Wen M."/>
            <person name="Mejri S."/>
            <person name="Dirks R."/>
            <person name="Jansen H."/>
            <person name="Henkel C."/>
            <person name="Chen W.J."/>
            <person name="Zahm M."/>
            <person name="Cabau C."/>
            <person name="Klopp C."/>
            <person name="Thompson A.W."/>
            <person name="Robinson-Rechavi M."/>
            <person name="Braasch I."/>
            <person name="Lecointre G."/>
            <person name="Bobe J."/>
            <person name="Postlethwait J.H."/>
            <person name="Berthelot C."/>
            <person name="Roest Crollius H."/>
            <person name="Guiguen Y."/>
        </authorList>
    </citation>
    <scope>NUCLEOTIDE SEQUENCE</scope>
    <source>
        <strain evidence="2">WJC10195</strain>
    </source>
</reference>
<organism evidence="2 3">
    <name type="scientific">Synaphobranchus kaupii</name>
    <name type="common">Kaup's arrowtooth eel</name>
    <dbReference type="NCBI Taxonomy" id="118154"/>
    <lineage>
        <taxon>Eukaryota</taxon>
        <taxon>Metazoa</taxon>
        <taxon>Chordata</taxon>
        <taxon>Craniata</taxon>
        <taxon>Vertebrata</taxon>
        <taxon>Euteleostomi</taxon>
        <taxon>Actinopterygii</taxon>
        <taxon>Neopterygii</taxon>
        <taxon>Teleostei</taxon>
        <taxon>Anguilliformes</taxon>
        <taxon>Synaphobranchidae</taxon>
        <taxon>Synaphobranchus</taxon>
    </lineage>
</organism>
<dbReference type="AlphaFoldDB" id="A0A9Q1J3U7"/>
<accession>A0A9Q1J3U7</accession>
<dbReference type="OrthoDB" id="8758123at2759"/>
<feature type="region of interest" description="Disordered" evidence="1">
    <location>
        <begin position="231"/>
        <end position="250"/>
    </location>
</feature>
<comment type="caution">
    <text evidence="2">The sequence shown here is derived from an EMBL/GenBank/DDBJ whole genome shotgun (WGS) entry which is preliminary data.</text>
</comment>
<feature type="compositionally biased region" description="Polar residues" evidence="1">
    <location>
        <begin position="35"/>
        <end position="51"/>
    </location>
</feature>
<sequence length="293" mass="32509">MARRLSHPQYDQKAASAAAQTFLSMLNRTIEEPRQGSQDMSPPPTVQNEMSRSFPGFFKRKSADKHRDKKQKPWKGFDMAFFLLSEKAETIPTTQEELELLQAGLGKRTLSITKDLSHEELSILLESTYPKMASLKGGWLLYKAAGGHGRRRMIAVALESEGYTGSVLRSASPGGKFMLYIAPLQEEIDLSPLPVDAPEFSLMPKATCTQCKMVMPLQMLALHVQGGCEGTSRTTLSDSEQEHEEFDSFSYPSSLPATPVVVPPSNKQSKTKCPICYKDFPIKDIEFHASICG</sequence>
<evidence type="ECO:0000256" key="1">
    <source>
        <dbReference type="SAM" id="MobiDB-lite"/>
    </source>
</evidence>
<proteinExistence type="predicted"/>
<dbReference type="EMBL" id="JAINUF010000004">
    <property type="protein sequence ID" value="KAJ8364818.1"/>
    <property type="molecule type" value="Genomic_DNA"/>
</dbReference>
<evidence type="ECO:0000313" key="3">
    <source>
        <dbReference type="Proteomes" id="UP001152622"/>
    </source>
</evidence>
<dbReference type="Proteomes" id="UP001152622">
    <property type="component" value="Chromosome 4"/>
</dbReference>
<keyword evidence="3" id="KW-1185">Reference proteome</keyword>
<name>A0A9Q1J3U7_SYNKA</name>
<protein>
    <submittedName>
        <fullName evidence="2">Uncharacterized protein</fullName>
    </submittedName>
</protein>
<gene>
    <name evidence="2" type="ORF">SKAU_G00136490</name>
</gene>
<feature type="region of interest" description="Disordered" evidence="1">
    <location>
        <begin position="24"/>
        <end position="51"/>
    </location>
</feature>
<evidence type="ECO:0000313" key="2">
    <source>
        <dbReference type="EMBL" id="KAJ8364818.1"/>
    </source>
</evidence>